<evidence type="ECO:0008006" key="8">
    <source>
        <dbReference type="Google" id="ProtNLM"/>
    </source>
</evidence>
<dbReference type="FunFam" id="3.30.300.30:FF:000007">
    <property type="entry name" value="4-coumarate--CoA ligase 2"/>
    <property type="match status" value="1"/>
</dbReference>
<dbReference type="AlphaFoldDB" id="A0AAN8WPK0"/>
<dbReference type="GO" id="GO:0005777">
    <property type="term" value="C:peroxisome"/>
    <property type="evidence" value="ECO:0007669"/>
    <property type="project" value="UniProtKB-SubCell"/>
</dbReference>
<keyword evidence="3" id="KW-0576">Peroxisome</keyword>
<evidence type="ECO:0000256" key="3">
    <source>
        <dbReference type="ARBA" id="ARBA00023140"/>
    </source>
</evidence>
<evidence type="ECO:0000256" key="1">
    <source>
        <dbReference type="ARBA" id="ARBA00004275"/>
    </source>
</evidence>
<dbReference type="Pfam" id="PF00501">
    <property type="entry name" value="AMP-binding"/>
    <property type="match status" value="1"/>
</dbReference>
<dbReference type="Gene3D" id="3.30.300.30">
    <property type="match status" value="1"/>
</dbReference>
<evidence type="ECO:0000259" key="5">
    <source>
        <dbReference type="Pfam" id="PF13193"/>
    </source>
</evidence>
<dbReference type="PROSITE" id="PS00455">
    <property type="entry name" value="AMP_BINDING"/>
    <property type="match status" value="1"/>
</dbReference>
<comment type="caution">
    <text evidence="6">The sequence shown here is derived from an EMBL/GenBank/DDBJ whole genome shotgun (WGS) entry which is preliminary data.</text>
</comment>
<dbReference type="InterPro" id="IPR045851">
    <property type="entry name" value="AMP-bd_C_sf"/>
</dbReference>
<evidence type="ECO:0000259" key="4">
    <source>
        <dbReference type="Pfam" id="PF00501"/>
    </source>
</evidence>
<dbReference type="InterPro" id="IPR042099">
    <property type="entry name" value="ANL_N_sf"/>
</dbReference>
<comment type="subcellular location">
    <subcellularLocation>
        <location evidence="1">Peroxisome</location>
    </subcellularLocation>
</comment>
<name>A0AAN8WPK0_HALRR</name>
<evidence type="ECO:0000313" key="6">
    <source>
        <dbReference type="EMBL" id="KAK7067856.1"/>
    </source>
</evidence>
<dbReference type="PANTHER" id="PTHR24096:SF422">
    <property type="entry name" value="BCDNA.GH02901"/>
    <property type="match status" value="1"/>
</dbReference>
<sequence length="565" mass="62263">MFLLWQRVGRTPRAEFRLPTRVLLGALGDGAISRSQAFHSIVRSEHEVDQPPGNLVSTVFQDAAKWGSRIALECCLSGRNCTYNQLLDGISKWSGFLTTLGLEKGDVIAIMMPNSPVFPIVMFGTISSGVVITPVNPRYTTEELVRQLNDSGAKLLVGDTSVEDIIMDSLRLYKKPLQVVMNRPSRIPGALNLNSILSDKTIPYMDTVEVGVKDTAMLPYSGGTTGPPKGVVISHGALAINLKMLEHDHFSFTKNATETTRQSFVTSLPFFHAFGVLAELLVGFANGTKLLTMPFFDPKIYIDSLSKNKVEMLQLVPPLLNFLINSPIATAEKLESVKAITIGAAPVHPSAKEALNEKLNKNILFQEVYGMTEVLASHYIPVNQETRSNLLPNVSVKILDTLSRELLPPTSKGEIYIKSPSTMTCYLNNEEATAETIDSEGWVRTGDVGYFDTDGYLKIVDRNKELIKVKGFQVSPSELEDLIRQHEQVLDVGVVGIPNDRFGEVPRAYVTTKTLISENDIHSFIDNRVAPHKKLTGGVVFIDEIPKTGTGKILRRELKKLALEA</sequence>
<reference evidence="6 7" key="1">
    <citation type="submission" date="2023-11" db="EMBL/GenBank/DDBJ databases">
        <title>Halocaridina rubra genome assembly.</title>
        <authorList>
            <person name="Smith C."/>
        </authorList>
    </citation>
    <scope>NUCLEOTIDE SEQUENCE [LARGE SCALE GENOMIC DNA]</scope>
    <source>
        <strain evidence="6">EP-1</strain>
        <tissue evidence="6">Whole</tissue>
    </source>
</reference>
<dbReference type="PANTHER" id="PTHR24096">
    <property type="entry name" value="LONG-CHAIN-FATTY-ACID--COA LIGASE"/>
    <property type="match status" value="1"/>
</dbReference>
<dbReference type="Gene3D" id="3.40.50.12780">
    <property type="entry name" value="N-terminal domain of ligase-like"/>
    <property type="match status" value="1"/>
</dbReference>
<dbReference type="EMBL" id="JAXCGZ010017637">
    <property type="protein sequence ID" value="KAK7067856.1"/>
    <property type="molecule type" value="Genomic_DNA"/>
</dbReference>
<evidence type="ECO:0000313" key="7">
    <source>
        <dbReference type="Proteomes" id="UP001381693"/>
    </source>
</evidence>
<organism evidence="6 7">
    <name type="scientific">Halocaridina rubra</name>
    <name type="common">Hawaiian red shrimp</name>
    <dbReference type="NCBI Taxonomy" id="373956"/>
    <lineage>
        <taxon>Eukaryota</taxon>
        <taxon>Metazoa</taxon>
        <taxon>Ecdysozoa</taxon>
        <taxon>Arthropoda</taxon>
        <taxon>Crustacea</taxon>
        <taxon>Multicrustacea</taxon>
        <taxon>Malacostraca</taxon>
        <taxon>Eumalacostraca</taxon>
        <taxon>Eucarida</taxon>
        <taxon>Decapoda</taxon>
        <taxon>Pleocyemata</taxon>
        <taxon>Caridea</taxon>
        <taxon>Atyoidea</taxon>
        <taxon>Atyidae</taxon>
        <taxon>Halocaridina</taxon>
    </lineage>
</organism>
<dbReference type="InterPro" id="IPR000873">
    <property type="entry name" value="AMP-dep_synth/lig_dom"/>
</dbReference>
<protein>
    <recommendedName>
        <fullName evidence="8">4-coumarate--CoA ligase</fullName>
    </recommendedName>
</protein>
<dbReference type="GO" id="GO:0016405">
    <property type="term" value="F:CoA-ligase activity"/>
    <property type="evidence" value="ECO:0007669"/>
    <property type="project" value="TreeGrafter"/>
</dbReference>
<accession>A0AAN8WPK0</accession>
<feature type="domain" description="AMP-dependent synthetase/ligase" evidence="4">
    <location>
        <begin position="61"/>
        <end position="427"/>
    </location>
</feature>
<gene>
    <name evidence="6" type="ORF">SK128_024645</name>
</gene>
<dbReference type="SUPFAM" id="SSF56801">
    <property type="entry name" value="Acetyl-CoA synthetase-like"/>
    <property type="match status" value="1"/>
</dbReference>
<comment type="similarity">
    <text evidence="2">Belongs to the ATP-dependent AMP-binding enzyme family.</text>
</comment>
<dbReference type="Proteomes" id="UP001381693">
    <property type="component" value="Unassembled WGS sequence"/>
</dbReference>
<evidence type="ECO:0000256" key="2">
    <source>
        <dbReference type="ARBA" id="ARBA00006432"/>
    </source>
</evidence>
<proteinExistence type="inferred from homology"/>
<feature type="domain" description="AMP-binding enzyme C-terminal" evidence="5">
    <location>
        <begin position="478"/>
        <end position="552"/>
    </location>
</feature>
<dbReference type="InterPro" id="IPR020845">
    <property type="entry name" value="AMP-binding_CS"/>
</dbReference>
<dbReference type="InterPro" id="IPR025110">
    <property type="entry name" value="AMP-bd_C"/>
</dbReference>
<keyword evidence="7" id="KW-1185">Reference proteome</keyword>
<dbReference type="Pfam" id="PF13193">
    <property type="entry name" value="AMP-binding_C"/>
    <property type="match status" value="1"/>
</dbReference>